<evidence type="ECO:0000313" key="2">
    <source>
        <dbReference type="EMBL" id="SVC89613.1"/>
    </source>
</evidence>
<evidence type="ECO:0000256" key="1">
    <source>
        <dbReference type="SAM" id="Phobius"/>
    </source>
</evidence>
<feature type="transmembrane region" description="Helical" evidence="1">
    <location>
        <begin position="20"/>
        <end position="40"/>
    </location>
</feature>
<keyword evidence="1" id="KW-1133">Transmembrane helix</keyword>
<name>A0A382QVU4_9ZZZZ</name>
<accession>A0A382QVU4</accession>
<protein>
    <submittedName>
        <fullName evidence="2">Uncharacterized protein</fullName>
    </submittedName>
</protein>
<dbReference type="AlphaFoldDB" id="A0A382QVU4"/>
<keyword evidence="1" id="KW-0472">Membrane</keyword>
<reference evidence="2" key="1">
    <citation type="submission" date="2018-05" db="EMBL/GenBank/DDBJ databases">
        <authorList>
            <person name="Lanie J.A."/>
            <person name="Ng W.-L."/>
            <person name="Kazmierczak K.M."/>
            <person name="Andrzejewski T.M."/>
            <person name="Davidsen T.M."/>
            <person name="Wayne K.J."/>
            <person name="Tettelin H."/>
            <person name="Glass J.I."/>
            <person name="Rusch D."/>
            <person name="Podicherti R."/>
            <person name="Tsui H.-C.T."/>
            <person name="Winkler M.E."/>
        </authorList>
    </citation>
    <scope>NUCLEOTIDE SEQUENCE</scope>
</reference>
<sequence>MPVLTKVEARSVKGRILQGVVILALLLGGTTMVYPFLLMLSGSVRSEMDVAQMDVVPDYFEDDAVLVRKFLEMKYCHDVSSMNQMRGYQDLSFQLAAVPERVVGARVEDLRRFA</sequence>
<keyword evidence="1" id="KW-0812">Transmembrane</keyword>
<dbReference type="EMBL" id="UINC01117287">
    <property type="protein sequence ID" value="SVC89613.1"/>
    <property type="molecule type" value="Genomic_DNA"/>
</dbReference>
<feature type="non-terminal residue" evidence="2">
    <location>
        <position position="114"/>
    </location>
</feature>
<gene>
    <name evidence="2" type="ORF">METZ01_LOCUS342467</name>
</gene>
<proteinExistence type="predicted"/>
<organism evidence="2">
    <name type="scientific">marine metagenome</name>
    <dbReference type="NCBI Taxonomy" id="408172"/>
    <lineage>
        <taxon>unclassified sequences</taxon>
        <taxon>metagenomes</taxon>
        <taxon>ecological metagenomes</taxon>
    </lineage>
</organism>